<dbReference type="RefSeq" id="WP_037044068.1">
    <property type="nucleotide sequence ID" value="NZ_JAOCAE010000004.1"/>
</dbReference>
<dbReference type="InterPro" id="IPR023695">
    <property type="entry name" value="Thiosulf_sulfurTrfase"/>
</dbReference>
<dbReference type="InterPro" id="IPR001763">
    <property type="entry name" value="Rhodanese-like_dom"/>
</dbReference>
<proteinExistence type="predicted"/>
<evidence type="ECO:0000313" key="4">
    <source>
        <dbReference type="Proteomes" id="UP000032439"/>
    </source>
</evidence>
<dbReference type="PROSITE" id="PS50206">
    <property type="entry name" value="RHODANESE_3"/>
    <property type="match status" value="1"/>
</dbReference>
<evidence type="ECO:0000259" key="1">
    <source>
        <dbReference type="PROSITE" id="PS50206"/>
    </source>
</evidence>
<organism evidence="2 4">
    <name type="scientific">Stutzerimonas stutzeri</name>
    <name type="common">Pseudomonas stutzeri</name>
    <dbReference type="NCBI Taxonomy" id="316"/>
    <lineage>
        <taxon>Bacteria</taxon>
        <taxon>Pseudomonadati</taxon>
        <taxon>Pseudomonadota</taxon>
        <taxon>Gammaproteobacteria</taxon>
        <taxon>Pseudomonadales</taxon>
        <taxon>Pseudomonadaceae</taxon>
        <taxon>Stutzerimonas</taxon>
    </lineage>
</organism>
<comment type="caution">
    <text evidence="2">The sequence shown here is derived from an EMBL/GenBank/DDBJ whole genome shotgun (WGS) entry which is preliminary data.</text>
</comment>
<dbReference type="SUPFAM" id="SSF52821">
    <property type="entry name" value="Rhodanese/Cell cycle control phosphatase"/>
    <property type="match status" value="1"/>
</dbReference>
<evidence type="ECO:0000313" key="3">
    <source>
        <dbReference type="EMBL" id="MDH1235809.1"/>
    </source>
</evidence>
<dbReference type="PATRIC" id="fig|316.110.peg.3036"/>
<dbReference type="Proteomes" id="UP001158500">
    <property type="component" value="Unassembled WGS sequence"/>
</dbReference>
<dbReference type="InterPro" id="IPR050229">
    <property type="entry name" value="GlpE_sulfurtransferase"/>
</dbReference>
<name>A0A0D7E045_STUST</name>
<dbReference type="EMBL" id="JXXD01000293">
    <property type="protein sequence ID" value="KIZ33042.1"/>
    <property type="molecule type" value="Genomic_DNA"/>
</dbReference>
<dbReference type="GO" id="GO:0005737">
    <property type="term" value="C:cytoplasm"/>
    <property type="evidence" value="ECO:0007669"/>
    <property type="project" value="InterPro"/>
</dbReference>
<feature type="domain" description="Rhodanese" evidence="1">
    <location>
        <begin position="17"/>
        <end position="105"/>
    </location>
</feature>
<protein>
    <submittedName>
        <fullName evidence="2 3">Thiosulfate sulfurtransferase</fullName>
    </submittedName>
</protein>
<keyword evidence="2" id="KW-0808">Transferase</keyword>
<dbReference type="PANTHER" id="PTHR43031">
    <property type="entry name" value="FAD-DEPENDENT OXIDOREDUCTASE"/>
    <property type="match status" value="1"/>
</dbReference>
<gene>
    <name evidence="2" type="ORF">LO50_22065</name>
    <name evidence="3" type="ORF">N5C32_07135</name>
</gene>
<dbReference type="Gene3D" id="3.40.250.10">
    <property type="entry name" value="Rhodanese-like domain"/>
    <property type="match status" value="1"/>
</dbReference>
<evidence type="ECO:0000313" key="2">
    <source>
        <dbReference type="EMBL" id="KIZ33042.1"/>
    </source>
</evidence>
<dbReference type="Pfam" id="PF00581">
    <property type="entry name" value="Rhodanese"/>
    <property type="match status" value="1"/>
</dbReference>
<dbReference type="AlphaFoldDB" id="A0A0D7E045"/>
<dbReference type="InterPro" id="IPR036873">
    <property type="entry name" value="Rhodanese-like_dom_sf"/>
</dbReference>
<accession>A0A0D7E045</accession>
<dbReference type="GO" id="GO:0004792">
    <property type="term" value="F:thiosulfate-cyanide sulfurtransferase activity"/>
    <property type="evidence" value="ECO:0007669"/>
    <property type="project" value="InterPro"/>
</dbReference>
<reference evidence="2 4" key="1">
    <citation type="submission" date="2014-11" db="EMBL/GenBank/DDBJ databases">
        <title>Genomics and ecophysiology of heterotrophic nitrogen fixing bacteria isolated from estuarine surface water.</title>
        <authorList>
            <person name="Bentzon-Tilia M."/>
            <person name="Severin I."/>
            <person name="Hansen L.H."/>
            <person name="Riemann L."/>
        </authorList>
    </citation>
    <scope>NUCLEOTIDE SEQUENCE [LARGE SCALE GENOMIC DNA]</scope>
    <source>
        <strain evidence="2 4">BAL361</strain>
    </source>
</reference>
<sequence>MSDYQRISVEQAQRLLATENTMLLDMRDARAYCQGHDPRATRLSELNLRTLLKSTPNHVHLIICCEHGHASRDMAQLFSDFGFINCYSLDGGYEAWKARPQRAHATPGAYSARYALAME</sequence>
<dbReference type="SMART" id="SM00450">
    <property type="entry name" value="RHOD"/>
    <property type="match status" value="1"/>
</dbReference>
<dbReference type="CDD" id="cd01444">
    <property type="entry name" value="GlpE_ST"/>
    <property type="match status" value="1"/>
</dbReference>
<reference evidence="3" key="2">
    <citation type="submission" date="2022-09" db="EMBL/GenBank/DDBJ databases">
        <title>Intensive care unit water sources are persistently colonized with multi-drug resistant bacteria and are the site of extensive horizontal gene transfer of antibiotic resistance genes.</title>
        <authorList>
            <person name="Diorio-Toth L."/>
        </authorList>
    </citation>
    <scope>NUCLEOTIDE SEQUENCE</scope>
    <source>
        <strain evidence="3">GD03947</strain>
    </source>
</reference>
<dbReference type="PANTHER" id="PTHR43031:SF16">
    <property type="entry name" value="OXIDOREDUCTASE"/>
    <property type="match status" value="1"/>
</dbReference>
<dbReference type="EMBL" id="JAOCAE010000004">
    <property type="protein sequence ID" value="MDH1235809.1"/>
    <property type="molecule type" value="Genomic_DNA"/>
</dbReference>
<dbReference type="Proteomes" id="UP000032439">
    <property type="component" value="Unassembled WGS sequence"/>
</dbReference>